<evidence type="ECO:0000259" key="1">
    <source>
        <dbReference type="Pfam" id="PF26055"/>
    </source>
</evidence>
<name>A0A6C0F978_9ZZZZ</name>
<reference evidence="2" key="1">
    <citation type="journal article" date="2020" name="Nature">
        <title>Giant virus diversity and host interactions through global metagenomics.</title>
        <authorList>
            <person name="Schulz F."/>
            <person name="Roux S."/>
            <person name="Paez-Espino D."/>
            <person name="Jungbluth S."/>
            <person name="Walsh D.A."/>
            <person name="Denef V.J."/>
            <person name="McMahon K.D."/>
            <person name="Konstantinidis K.T."/>
            <person name="Eloe-Fadrosh E.A."/>
            <person name="Kyrpides N.C."/>
            <person name="Woyke T."/>
        </authorList>
    </citation>
    <scope>NUCLEOTIDE SEQUENCE</scope>
    <source>
        <strain evidence="2">GVMAG-S-ERX555997-44</strain>
    </source>
</reference>
<proteinExistence type="predicted"/>
<feature type="domain" description="DM2" evidence="1">
    <location>
        <begin position="49"/>
        <end position="146"/>
    </location>
</feature>
<dbReference type="AlphaFoldDB" id="A0A6C0F978"/>
<accession>A0A6C0F978</accession>
<dbReference type="EMBL" id="MN738802">
    <property type="protein sequence ID" value="QHT37634.1"/>
    <property type="molecule type" value="Genomic_DNA"/>
</dbReference>
<organism evidence="2">
    <name type="scientific">viral metagenome</name>
    <dbReference type="NCBI Taxonomy" id="1070528"/>
    <lineage>
        <taxon>unclassified sequences</taxon>
        <taxon>metagenomes</taxon>
        <taxon>organismal metagenomes</taxon>
    </lineage>
</organism>
<protein>
    <recommendedName>
        <fullName evidence="1">DM2 domain-containing protein</fullName>
    </recommendedName>
</protein>
<evidence type="ECO:0000313" key="2">
    <source>
        <dbReference type="EMBL" id="QHT37634.1"/>
    </source>
</evidence>
<dbReference type="InterPro" id="IPR058939">
    <property type="entry name" value="Mtase_EDM2"/>
</dbReference>
<sequence>MKKYTFTGKHKKNNTHEKYYTSPEFINKNIVNIFKNLKENNNLNNLHFIDTSAGDNRLVKILMENKLITSYKSFDISFSNSFGEIELKNWIGENNTLQKYDKTNTLVGFNPPYGYNNKTAKKFIQRGWEEQYKYCIWLVPNSVKPYLLERYKELHASSYTNIAFIDASFDNTKNKNKTIKQSVMLFIGERSKILSKIKKEKSIPKHNYSIERKHYKGISDDVSLIIKKTGNPVLFPLFYKTGYYWSQYYKGEKVTDKAKIIVKDGKKYMRGISKNKNGGKVFDYAIESNVYFRLSNIENIIDIEKLVEKLVELGNSDEFFKHANKYKPASITQGWFIDYLNNILDMLEKV</sequence>
<dbReference type="Pfam" id="PF26055">
    <property type="entry name" value="Mtase_EDM2"/>
    <property type="match status" value="1"/>
</dbReference>